<gene>
    <name evidence="2" type="ORF">DXT99_22025</name>
</gene>
<dbReference type="EMBL" id="QRGR01000031">
    <property type="protein sequence ID" value="RDV12949.1"/>
    <property type="molecule type" value="Genomic_DNA"/>
</dbReference>
<accession>A0A3D8L6D0</accession>
<sequence>MGFKMKQQIILAFCFLITLGITGCQTSTARVGTANAPTANNKMAPQRVDIRGSIIMSRYDQGQVILEVEGFPSQYSRFDRAYVLVLPTTQIVGPDGQSISLSELRQGQNVAIQLRGGGQGNLVGLGVARQVWVEETN</sequence>
<dbReference type="Proteomes" id="UP000256708">
    <property type="component" value="Unassembled WGS sequence"/>
</dbReference>
<keyword evidence="3" id="KW-1185">Reference proteome</keyword>
<evidence type="ECO:0008006" key="4">
    <source>
        <dbReference type="Google" id="ProtNLM"/>
    </source>
</evidence>
<comment type="caution">
    <text evidence="2">The sequence shown here is derived from an EMBL/GenBank/DDBJ whole genome shotgun (WGS) entry which is preliminary data.</text>
</comment>
<dbReference type="PROSITE" id="PS51257">
    <property type="entry name" value="PROKAR_LIPOPROTEIN"/>
    <property type="match status" value="1"/>
</dbReference>
<feature type="chain" id="PRO_5017766174" description="DUF3221 domain-containing protein" evidence="1">
    <location>
        <begin position="30"/>
        <end position="137"/>
    </location>
</feature>
<reference evidence="3" key="1">
    <citation type="submission" date="2018-08" db="EMBL/GenBank/DDBJ databases">
        <authorList>
            <person name="Liu Z.-W."/>
            <person name="Du Z.-J."/>
        </authorList>
    </citation>
    <scope>NUCLEOTIDE SEQUENCE [LARGE SCALE GENOMIC DNA]</scope>
    <source>
        <strain evidence="3">H4X</strain>
    </source>
</reference>
<evidence type="ECO:0000313" key="3">
    <source>
        <dbReference type="Proteomes" id="UP000256708"/>
    </source>
</evidence>
<dbReference type="AlphaFoldDB" id="A0A3D8L6D0"/>
<name>A0A3D8L6D0_9BACT</name>
<evidence type="ECO:0000313" key="2">
    <source>
        <dbReference type="EMBL" id="RDV12949.1"/>
    </source>
</evidence>
<evidence type="ECO:0000256" key="1">
    <source>
        <dbReference type="SAM" id="SignalP"/>
    </source>
</evidence>
<proteinExistence type="predicted"/>
<feature type="signal peptide" evidence="1">
    <location>
        <begin position="1"/>
        <end position="29"/>
    </location>
</feature>
<organism evidence="2 3">
    <name type="scientific">Pontibacter diazotrophicus</name>
    <dbReference type="NCBI Taxonomy" id="1400979"/>
    <lineage>
        <taxon>Bacteria</taxon>
        <taxon>Pseudomonadati</taxon>
        <taxon>Bacteroidota</taxon>
        <taxon>Cytophagia</taxon>
        <taxon>Cytophagales</taxon>
        <taxon>Hymenobacteraceae</taxon>
        <taxon>Pontibacter</taxon>
    </lineage>
</organism>
<keyword evidence="1" id="KW-0732">Signal</keyword>
<protein>
    <recommendedName>
        <fullName evidence="4">DUF3221 domain-containing protein</fullName>
    </recommendedName>
</protein>